<proteinExistence type="predicted"/>
<accession>A0ABN6T4Y8</accession>
<protein>
    <submittedName>
        <fullName evidence="1">Uncharacterized protein</fullName>
    </submittedName>
</protein>
<keyword evidence="2" id="KW-1185">Reference proteome</keyword>
<sequence>MKKFNTYGTFGCINQILHTDKNGKVTTENVSALKFLEHRNKKSLVLTAEQIKQLKWQRQVARMKRQCEETVKWMKEFNSWSLEKRYEYWQKAYDDRKKANIKVSKKDEQDLQEMKKRVELEKKMRKIKTHVFAIDKWNQATTDQINSEVQETIKEAKYKLDCEKKNIEYHPIQHV</sequence>
<keyword evidence="1" id="KW-0614">Plasmid</keyword>
<organism evidence="1 2">
    <name type="scientific">Spiroplasma ixodetis</name>
    <dbReference type="NCBI Taxonomy" id="2141"/>
    <lineage>
        <taxon>Bacteria</taxon>
        <taxon>Bacillati</taxon>
        <taxon>Mycoplasmatota</taxon>
        <taxon>Mollicutes</taxon>
        <taxon>Entomoplasmatales</taxon>
        <taxon>Spiroplasmataceae</taxon>
        <taxon>Spiroplasma</taxon>
    </lineage>
</organism>
<dbReference type="RefSeq" id="WP_281749742.1">
    <property type="nucleotide sequence ID" value="NZ_AP026934.1"/>
</dbReference>
<dbReference type="EMBL" id="AP026934">
    <property type="protein sequence ID" value="BDT05216.1"/>
    <property type="molecule type" value="Genomic_DNA"/>
</dbReference>
<dbReference type="Proteomes" id="UP001163387">
    <property type="component" value="Plasmid pSHM_1"/>
</dbReference>
<geneLocation type="plasmid" evidence="1 2">
    <name>pSHM_1</name>
</geneLocation>
<evidence type="ECO:0000313" key="1">
    <source>
        <dbReference type="EMBL" id="BDT05216.1"/>
    </source>
</evidence>
<reference evidence="1 2" key="1">
    <citation type="journal article" date="2022" name="Front. Microbiol.">
        <title>Male-killing mechanisms vary between Spiroplasma species.</title>
        <authorList>
            <person name="Arai H."/>
            <person name="Inoue M."/>
            <person name="Kageyama D."/>
        </authorList>
    </citation>
    <scope>NUCLEOTIDE SEQUENCE [LARGE SCALE GENOMIC DNA]</scope>
    <source>
        <strain evidence="2">sHm</strain>
        <plasmid evidence="1 2">pSHM_1</plasmid>
    </source>
</reference>
<gene>
    <name evidence="1" type="ORF">SHM_28620</name>
</gene>
<name>A0ABN6T4Y8_9MOLU</name>
<evidence type="ECO:0000313" key="2">
    <source>
        <dbReference type="Proteomes" id="UP001163387"/>
    </source>
</evidence>